<keyword evidence="4 7" id="KW-0862">Zinc</keyword>
<dbReference type="SUPFAM" id="SSF51735">
    <property type="entry name" value="NAD(P)-binding Rossmann-fold domains"/>
    <property type="match status" value="1"/>
</dbReference>
<comment type="caution">
    <text evidence="9">The sequence shown here is derived from an EMBL/GenBank/DDBJ whole genome shotgun (WGS) entry which is preliminary data.</text>
</comment>
<dbReference type="Pfam" id="PF00107">
    <property type="entry name" value="ADH_zinc_N"/>
    <property type="match status" value="1"/>
</dbReference>
<dbReference type="CDD" id="cd08297">
    <property type="entry name" value="CAD3"/>
    <property type="match status" value="1"/>
</dbReference>
<evidence type="ECO:0000256" key="6">
    <source>
        <dbReference type="ARBA" id="ARBA00023027"/>
    </source>
</evidence>
<dbReference type="GO" id="GO:0005737">
    <property type="term" value="C:cytoplasm"/>
    <property type="evidence" value="ECO:0007669"/>
    <property type="project" value="TreeGrafter"/>
</dbReference>
<reference evidence="9" key="1">
    <citation type="submission" date="2022-07" db="EMBL/GenBank/DDBJ databases">
        <title>Fungi with potential for degradation of polypropylene.</title>
        <authorList>
            <person name="Gostincar C."/>
        </authorList>
    </citation>
    <scope>NUCLEOTIDE SEQUENCE</scope>
    <source>
        <strain evidence="9">EXF-13308</strain>
    </source>
</reference>
<evidence type="ECO:0000313" key="10">
    <source>
        <dbReference type="Proteomes" id="UP001174694"/>
    </source>
</evidence>
<accession>A0AA38RDZ7</accession>
<dbReference type="GO" id="GO:0004022">
    <property type="term" value="F:alcohol dehydrogenase (NAD+) activity"/>
    <property type="evidence" value="ECO:0007669"/>
    <property type="project" value="TreeGrafter"/>
</dbReference>
<dbReference type="InterPro" id="IPR036291">
    <property type="entry name" value="NAD(P)-bd_dom_sf"/>
</dbReference>
<dbReference type="InterPro" id="IPR011032">
    <property type="entry name" value="GroES-like_sf"/>
</dbReference>
<dbReference type="Gene3D" id="3.40.50.720">
    <property type="entry name" value="NAD(P)-binding Rossmann-like Domain"/>
    <property type="match status" value="1"/>
</dbReference>
<dbReference type="Pfam" id="PF08240">
    <property type="entry name" value="ADH_N"/>
    <property type="match status" value="1"/>
</dbReference>
<protein>
    <submittedName>
        <fullName evidence="9">Alcohol dehydrogenase</fullName>
    </submittedName>
</protein>
<evidence type="ECO:0000259" key="8">
    <source>
        <dbReference type="SMART" id="SM00829"/>
    </source>
</evidence>
<dbReference type="PROSITE" id="PS00059">
    <property type="entry name" value="ADH_ZINC"/>
    <property type="match status" value="1"/>
</dbReference>
<evidence type="ECO:0000256" key="7">
    <source>
        <dbReference type="RuleBase" id="RU361277"/>
    </source>
</evidence>
<dbReference type="InterPro" id="IPR002328">
    <property type="entry name" value="ADH_Zn_CS"/>
</dbReference>
<keyword evidence="3 7" id="KW-0479">Metal-binding</keyword>
<keyword evidence="6" id="KW-0520">NAD</keyword>
<dbReference type="AlphaFoldDB" id="A0AA38RDZ7"/>
<name>A0AA38RDZ7_9PEZI</name>
<evidence type="ECO:0000256" key="1">
    <source>
        <dbReference type="ARBA" id="ARBA00001947"/>
    </source>
</evidence>
<dbReference type="PANTHER" id="PTHR42940:SF2">
    <property type="entry name" value="DEHYDROGENASE FAMILY OXIDOREDUCTASE, PUTATIVE (JCVI)-RELATED"/>
    <property type="match status" value="1"/>
</dbReference>
<dbReference type="PANTHER" id="PTHR42940">
    <property type="entry name" value="ALCOHOL DEHYDROGENASE 1-RELATED"/>
    <property type="match status" value="1"/>
</dbReference>
<evidence type="ECO:0000256" key="3">
    <source>
        <dbReference type="ARBA" id="ARBA00022723"/>
    </source>
</evidence>
<organism evidence="9 10">
    <name type="scientific">Pleurostoma richardsiae</name>
    <dbReference type="NCBI Taxonomy" id="41990"/>
    <lineage>
        <taxon>Eukaryota</taxon>
        <taxon>Fungi</taxon>
        <taxon>Dikarya</taxon>
        <taxon>Ascomycota</taxon>
        <taxon>Pezizomycotina</taxon>
        <taxon>Sordariomycetes</taxon>
        <taxon>Sordariomycetidae</taxon>
        <taxon>Calosphaeriales</taxon>
        <taxon>Pleurostomataceae</taxon>
        <taxon>Pleurostoma</taxon>
    </lineage>
</organism>
<dbReference type="EMBL" id="JANBVO010000032">
    <property type="protein sequence ID" value="KAJ9137852.1"/>
    <property type="molecule type" value="Genomic_DNA"/>
</dbReference>
<dbReference type="InterPro" id="IPR013154">
    <property type="entry name" value="ADH-like_N"/>
</dbReference>
<evidence type="ECO:0000256" key="5">
    <source>
        <dbReference type="ARBA" id="ARBA00023002"/>
    </source>
</evidence>
<dbReference type="Proteomes" id="UP001174694">
    <property type="component" value="Unassembled WGS sequence"/>
</dbReference>
<keyword evidence="5" id="KW-0560">Oxidoreductase</keyword>
<gene>
    <name evidence="9" type="ORF">NKR23_g8816</name>
</gene>
<dbReference type="InterPro" id="IPR020843">
    <property type="entry name" value="ER"/>
</dbReference>
<comment type="cofactor">
    <cofactor evidence="1 7">
        <name>Zn(2+)</name>
        <dbReference type="ChEBI" id="CHEBI:29105"/>
    </cofactor>
</comment>
<dbReference type="InterPro" id="IPR013149">
    <property type="entry name" value="ADH-like_C"/>
</dbReference>
<comment type="similarity">
    <text evidence="2 7">Belongs to the zinc-containing alcohol dehydrogenase family.</text>
</comment>
<dbReference type="GO" id="GO:0008270">
    <property type="term" value="F:zinc ion binding"/>
    <property type="evidence" value="ECO:0007669"/>
    <property type="project" value="InterPro"/>
</dbReference>
<sequence length="354" mass="37008">MAVTKTAVPQASLAAVQDGTTKAISVTERETPKPTSTQVLVKVNCTGVCASDLHLARRDLPYLQPTVSIGGHEGAGIIAALGPEVDGNQWQVGDRVAVRWLHRVCGKCEPCTTGSENLCPNRKISGKDVEGCFAQYALADSAYLVRLPEEVSDAEAAPILCAGVTVYKALKVAGLREGSWVAIAGAGGGLGHLAIQYAKAMGLRPLALDAGKKEICEALGAETYVDVMQTKDCVADVIEATGGGAHGALVCASAGRAYADAVKYLRRAGTMVCIGLPPKPSPIPVLPEDFIARGITIKGTSTGTLEDTNEALGFLARGEVKPRITVRSLGEVDSALREIEEAKVEGRIVLQLDH</sequence>
<dbReference type="SUPFAM" id="SSF50129">
    <property type="entry name" value="GroES-like"/>
    <property type="match status" value="1"/>
</dbReference>
<dbReference type="Gene3D" id="3.90.180.10">
    <property type="entry name" value="Medium-chain alcohol dehydrogenases, catalytic domain"/>
    <property type="match status" value="1"/>
</dbReference>
<feature type="domain" description="Enoyl reductase (ER)" evidence="8">
    <location>
        <begin position="19"/>
        <end position="350"/>
    </location>
</feature>
<evidence type="ECO:0000256" key="4">
    <source>
        <dbReference type="ARBA" id="ARBA00022833"/>
    </source>
</evidence>
<dbReference type="SMART" id="SM00829">
    <property type="entry name" value="PKS_ER"/>
    <property type="match status" value="1"/>
</dbReference>
<proteinExistence type="inferred from homology"/>
<evidence type="ECO:0000256" key="2">
    <source>
        <dbReference type="ARBA" id="ARBA00008072"/>
    </source>
</evidence>
<keyword evidence="10" id="KW-1185">Reference proteome</keyword>
<evidence type="ECO:0000313" key="9">
    <source>
        <dbReference type="EMBL" id="KAJ9137852.1"/>
    </source>
</evidence>
<dbReference type="FunFam" id="3.40.50.720:FF:000039">
    <property type="entry name" value="Alcohol dehydrogenase AdhP"/>
    <property type="match status" value="1"/>
</dbReference>